<comment type="catalytic activity">
    <reaction evidence="8">
        <text>(6S)-5,6,7,8-tetrahydrofolate + NADP(+) = 7,8-dihydrofolate + NADPH + H(+)</text>
        <dbReference type="Rhea" id="RHEA:15009"/>
        <dbReference type="ChEBI" id="CHEBI:15378"/>
        <dbReference type="ChEBI" id="CHEBI:57451"/>
        <dbReference type="ChEBI" id="CHEBI:57453"/>
        <dbReference type="ChEBI" id="CHEBI:57783"/>
        <dbReference type="ChEBI" id="CHEBI:58349"/>
        <dbReference type="EC" id="1.5.1.3"/>
    </reaction>
</comment>
<evidence type="ECO:0000256" key="9">
    <source>
        <dbReference type="RuleBase" id="RU004474"/>
    </source>
</evidence>
<dbReference type="InterPro" id="IPR012259">
    <property type="entry name" value="DHFR"/>
</dbReference>
<dbReference type="GO" id="GO:0004146">
    <property type="term" value="F:dihydrofolate reductase activity"/>
    <property type="evidence" value="ECO:0007669"/>
    <property type="project" value="UniProtKB-EC"/>
</dbReference>
<protein>
    <recommendedName>
        <fullName evidence="3 8">Dihydrofolate reductase</fullName>
        <ecNumber evidence="3 8">1.5.1.3</ecNumber>
    </recommendedName>
</protein>
<evidence type="ECO:0000313" key="11">
    <source>
        <dbReference type="EMBL" id="OGI81623.1"/>
    </source>
</evidence>
<comment type="caution">
    <text evidence="11">The sequence shown here is derived from an EMBL/GenBank/DDBJ whole genome shotgun (WGS) entry which is preliminary data.</text>
</comment>
<dbReference type="GO" id="GO:0070401">
    <property type="term" value="F:NADP+ binding"/>
    <property type="evidence" value="ECO:0007669"/>
    <property type="project" value="UniProtKB-ARBA"/>
</dbReference>
<dbReference type="PROSITE" id="PS00075">
    <property type="entry name" value="DHFR_1"/>
    <property type="match status" value="1"/>
</dbReference>
<accession>A0A1F6WIB2</accession>
<sequence>MIISLIAAIGKNNAIGVGGKLPWNLPADMKYFRETTKGHPVIMGRKTFESISHPLPNRQNIVITRDKNYKAEGIEIVHSLEEALALFPRGTLGNDEEIFVIGGSEIYRAALPHANRLYITEVDASPAGDAFFPEWNRNEWKEVAREAYEPDEKNSLSYVFIEYERII</sequence>
<evidence type="ECO:0000256" key="4">
    <source>
        <dbReference type="ARBA" id="ARBA00022563"/>
    </source>
</evidence>
<organism evidence="11 12">
    <name type="scientific">Candidatus Nomurabacteria bacterium RIFCSPHIGHO2_02_FULL_42_24</name>
    <dbReference type="NCBI Taxonomy" id="1801757"/>
    <lineage>
        <taxon>Bacteria</taxon>
        <taxon>Candidatus Nomuraibacteriota</taxon>
    </lineage>
</organism>
<evidence type="ECO:0000259" key="10">
    <source>
        <dbReference type="PROSITE" id="PS51330"/>
    </source>
</evidence>
<keyword evidence="5 8" id="KW-0521">NADP</keyword>
<evidence type="ECO:0000256" key="5">
    <source>
        <dbReference type="ARBA" id="ARBA00022857"/>
    </source>
</evidence>
<dbReference type="GO" id="GO:0006730">
    <property type="term" value="P:one-carbon metabolic process"/>
    <property type="evidence" value="ECO:0007669"/>
    <property type="project" value="UniProtKB-KW"/>
</dbReference>
<dbReference type="PIRSF" id="PIRSF000194">
    <property type="entry name" value="DHFR"/>
    <property type="match status" value="1"/>
</dbReference>
<dbReference type="GO" id="GO:0046452">
    <property type="term" value="P:dihydrofolate metabolic process"/>
    <property type="evidence" value="ECO:0007669"/>
    <property type="project" value="TreeGrafter"/>
</dbReference>
<dbReference type="PANTHER" id="PTHR48069">
    <property type="entry name" value="DIHYDROFOLATE REDUCTASE"/>
    <property type="match status" value="1"/>
</dbReference>
<dbReference type="GO" id="GO:0005829">
    <property type="term" value="C:cytosol"/>
    <property type="evidence" value="ECO:0007669"/>
    <property type="project" value="TreeGrafter"/>
</dbReference>
<evidence type="ECO:0000256" key="8">
    <source>
        <dbReference type="PIRNR" id="PIRNR000194"/>
    </source>
</evidence>
<dbReference type="GO" id="GO:0046654">
    <property type="term" value="P:tetrahydrofolate biosynthetic process"/>
    <property type="evidence" value="ECO:0007669"/>
    <property type="project" value="UniProtKB-UniPathway"/>
</dbReference>
<dbReference type="SUPFAM" id="SSF53597">
    <property type="entry name" value="Dihydrofolate reductase-like"/>
    <property type="match status" value="1"/>
</dbReference>
<comment type="similarity">
    <text evidence="2 8 9">Belongs to the dihydrofolate reductase family.</text>
</comment>
<evidence type="ECO:0000256" key="3">
    <source>
        <dbReference type="ARBA" id="ARBA00012856"/>
    </source>
</evidence>
<comment type="function">
    <text evidence="7 8">Key enzyme in folate metabolism. Catalyzes an essential reaction for de novo glycine and purine synthesis, and for DNA precursor synthesis.</text>
</comment>
<dbReference type="InterPro" id="IPR017925">
    <property type="entry name" value="DHFR_CS"/>
</dbReference>
<dbReference type="FunFam" id="3.40.430.10:FF:000001">
    <property type="entry name" value="Dihydrofolate reductase"/>
    <property type="match status" value="1"/>
</dbReference>
<dbReference type="PROSITE" id="PS51330">
    <property type="entry name" value="DHFR_2"/>
    <property type="match status" value="1"/>
</dbReference>
<evidence type="ECO:0000256" key="1">
    <source>
        <dbReference type="ARBA" id="ARBA00004903"/>
    </source>
</evidence>
<keyword evidence="6 8" id="KW-0560">Oxidoreductase</keyword>
<name>A0A1F6WIB2_9BACT</name>
<dbReference type="InterPro" id="IPR024072">
    <property type="entry name" value="DHFR-like_dom_sf"/>
</dbReference>
<proteinExistence type="inferred from homology"/>
<evidence type="ECO:0000256" key="6">
    <source>
        <dbReference type="ARBA" id="ARBA00023002"/>
    </source>
</evidence>
<gene>
    <name evidence="11" type="ORF">A3B93_01540</name>
</gene>
<evidence type="ECO:0000256" key="2">
    <source>
        <dbReference type="ARBA" id="ARBA00009539"/>
    </source>
</evidence>
<dbReference type="GO" id="GO:0046655">
    <property type="term" value="P:folic acid metabolic process"/>
    <property type="evidence" value="ECO:0007669"/>
    <property type="project" value="TreeGrafter"/>
</dbReference>
<evidence type="ECO:0000256" key="7">
    <source>
        <dbReference type="ARBA" id="ARBA00025067"/>
    </source>
</evidence>
<evidence type="ECO:0000313" key="12">
    <source>
        <dbReference type="Proteomes" id="UP000179880"/>
    </source>
</evidence>
<dbReference type="InterPro" id="IPR001796">
    <property type="entry name" value="DHFR_dom"/>
</dbReference>
<reference evidence="11 12" key="1">
    <citation type="journal article" date="2016" name="Nat. Commun.">
        <title>Thousands of microbial genomes shed light on interconnected biogeochemical processes in an aquifer system.</title>
        <authorList>
            <person name="Anantharaman K."/>
            <person name="Brown C.T."/>
            <person name="Hug L.A."/>
            <person name="Sharon I."/>
            <person name="Castelle C.J."/>
            <person name="Probst A.J."/>
            <person name="Thomas B.C."/>
            <person name="Singh A."/>
            <person name="Wilkins M.J."/>
            <person name="Karaoz U."/>
            <person name="Brodie E.L."/>
            <person name="Williams K.H."/>
            <person name="Hubbard S.S."/>
            <person name="Banfield J.F."/>
        </authorList>
    </citation>
    <scope>NUCLEOTIDE SEQUENCE [LARGE SCALE GENOMIC DNA]</scope>
</reference>
<dbReference type="Pfam" id="PF00186">
    <property type="entry name" value="DHFR_1"/>
    <property type="match status" value="1"/>
</dbReference>
<dbReference type="PRINTS" id="PR00070">
    <property type="entry name" value="DHFR"/>
</dbReference>
<dbReference type="PANTHER" id="PTHR48069:SF3">
    <property type="entry name" value="DIHYDROFOLATE REDUCTASE"/>
    <property type="match status" value="1"/>
</dbReference>
<comment type="pathway">
    <text evidence="1 8">Cofactor biosynthesis; tetrahydrofolate biosynthesis; 5,6,7,8-tetrahydrofolate from 7,8-dihydrofolate: step 1/1.</text>
</comment>
<keyword evidence="4 8" id="KW-0554">One-carbon metabolism</keyword>
<dbReference type="AlphaFoldDB" id="A0A1F6WIB2"/>
<dbReference type="EC" id="1.5.1.3" evidence="3 8"/>
<dbReference type="Proteomes" id="UP000179880">
    <property type="component" value="Unassembled WGS sequence"/>
</dbReference>
<dbReference type="Gene3D" id="3.40.430.10">
    <property type="entry name" value="Dihydrofolate Reductase, subunit A"/>
    <property type="match status" value="1"/>
</dbReference>
<dbReference type="CDD" id="cd00209">
    <property type="entry name" value="DHFR"/>
    <property type="match status" value="1"/>
</dbReference>
<feature type="domain" description="DHFR" evidence="10">
    <location>
        <begin position="2"/>
        <end position="165"/>
    </location>
</feature>
<dbReference type="EMBL" id="MFUH01000023">
    <property type="protein sequence ID" value="OGI81623.1"/>
    <property type="molecule type" value="Genomic_DNA"/>
</dbReference>
<dbReference type="UniPathway" id="UPA00077">
    <property type="reaction ID" value="UER00158"/>
</dbReference>